<comment type="caution">
    <text evidence="1">The sequence shown here is derived from an EMBL/GenBank/DDBJ whole genome shotgun (WGS) entry which is preliminary data.</text>
</comment>
<dbReference type="Proteomes" id="UP000265566">
    <property type="component" value="Chromosome 4"/>
</dbReference>
<dbReference type="AlphaFoldDB" id="A0A396I7H1"/>
<reference evidence="1" key="1">
    <citation type="journal article" date="2018" name="Nat. Plants">
        <title>Whole-genome landscape of Medicago truncatula symbiotic genes.</title>
        <authorList>
            <person name="Pecrix Y."/>
            <person name="Gamas P."/>
            <person name="Carrere S."/>
        </authorList>
    </citation>
    <scope>NUCLEOTIDE SEQUENCE</scope>
    <source>
        <tissue evidence="1">Leaves</tissue>
    </source>
</reference>
<organism evidence="1">
    <name type="scientific">Medicago truncatula</name>
    <name type="common">Barrel medic</name>
    <name type="synonym">Medicago tribuloides</name>
    <dbReference type="NCBI Taxonomy" id="3880"/>
    <lineage>
        <taxon>Eukaryota</taxon>
        <taxon>Viridiplantae</taxon>
        <taxon>Streptophyta</taxon>
        <taxon>Embryophyta</taxon>
        <taxon>Tracheophyta</taxon>
        <taxon>Spermatophyta</taxon>
        <taxon>Magnoliopsida</taxon>
        <taxon>eudicotyledons</taxon>
        <taxon>Gunneridae</taxon>
        <taxon>Pentapetalae</taxon>
        <taxon>rosids</taxon>
        <taxon>fabids</taxon>
        <taxon>Fabales</taxon>
        <taxon>Fabaceae</taxon>
        <taxon>Papilionoideae</taxon>
        <taxon>50 kb inversion clade</taxon>
        <taxon>NPAAA clade</taxon>
        <taxon>Hologalegina</taxon>
        <taxon>IRL clade</taxon>
        <taxon>Trifolieae</taxon>
        <taxon>Medicago</taxon>
    </lineage>
</organism>
<evidence type="ECO:0000313" key="1">
    <source>
        <dbReference type="EMBL" id="RHN61566.1"/>
    </source>
</evidence>
<proteinExistence type="predicted"/>
<name>A0A396I7H1_MEDTR</name>
<dbReference type="PANTHER" id="PTHR23082">
    <property type="entry name" value="TRANSCRIPTION INITIATION FACTOR IIIC TFIIIC , POLYPEPTIDE 3-RELATED"/>
    <property type="match status" value="1"/>
</dbReference>
<dbReference type="EMBL" id="PSQE01000004">
    <property type="protein sequence ID" value="RHN61566.1"/>
    <property type="molecule type" value="Genomic_DNA"/>
</dbReference>
<dbReference type="InterPro" id="IPR039340">
    <property type="entry name" value="Tfc4/TFIIIC-102/Sfc4"/>
</dbReference>
<protein>
    <submittedName>
        <fullName evidence="1">Putative tetratricopeptide-like helical domain-containing protein</fullName>
    </submittedName>
</protein>
<gene>
    <name evidence="1" type="ORF">MtrunA17_Chr4g0038041</name>
</gene>
<accession>A0A396I7H1</accession>
<dbReference type="Gene3D" id="1.25.40.10">
    <property type="entry name" value="Tetratricopeptide repeat domain"/>
    <property type="match status" value="1"/>
</dbReference>
<dbReference type="InterPro" id="IPR011990">
    <property type="entry name" value="TPR-like_helical_dom_sf"/>
</dbReference>
<dbReference type="SUPFAM" id="SSF48452">
    <property type="entry name" value="TPR-like"/>
    <property type="match status" value="1"/>
</dbReference>
<sequence length="67" mass="7726">MLFFLQAISVLHEVVRLEPNLPDSYHTLGLVHGAIGDHENEMGFYMITAHLTPKDPTLWKTLYVWSM</sequence>
<dbReference type="PANTHER" id="PTHR23082:SF0">
    <property type="entry name" value="GENERAL TRANSCRIPTION FACTOR 3C POLYPEPTIDE 3"/>
    <property type="match status" value="1"/>
</dbReference>
<dbReference type="Gramene" id="rna24043">
    <property type="protein sequence ID" value="RHN61566.1"/>
    <property type="gene ID" value="gene24043"/>
</dbReference>
<dbReference type="GO" id="GO:0006383">
    <property type="term" value="P:transcription by RNA polymerase III"/>
    <property type="evidence" value="ECO:0007669"/>
    <property type="project" value="InterPro"/>
</dbReference>